<keyword evidence="3" id="KW-1185">Reference proteome</keyword>
<evidence type="ECO:0000313" key="2">
    <source>
        <dbReference type="EMBL" id="KAF7679299.1"/>
    </source>
</evidence>
<dbReference type="AlphaFoldDB" id="A0A8H7EKP8"/>
<reference evidence="2" key="1">
    <citation type="submission" date="2020-01" db="EMBL/GenBank/DDBJ databases">
        <authorList>
            <person name="Feng Z.H.Z."/>
        </authorList>
    </citation>
    <scope>NUCLEOTIDE SEQUENCE</scope>
    <source>
        <strain evidence="2">CBS107.38</strain>
    </source>
</reference>
<organism evidence="2 3">
    <name type="scientific">Alternaria burnsii</name>
    <dbReference type="NCBI Taxonomy" id="1187904"/>
    <lineage>
        <taxon>Eukaryota</taxon>
        <taxon>Fungi</taxon>
        <taxon>Dikarya</taxon>
        <taxon>Ascomycota</taxon>
        <taxon>Pezizomycotina</taxon>
        <taxon>Dothideomycetes</taxon>
        <taxon>Pleosporomycetidae</taxon>
        <taxon>Pleosporales</taxon>
        <taxon>Pleosporineae</taxon>
        <taxon>Pleosporaceae</taxon>
        <taxon>Alternaria</taxon>
        <taxon>Alternaria sect. Alternaria</taxon>
    </lineage>
</organism>
<gene>
    <name evidence="2" type="ORF">GT037_003047</name>
</gene>
<feature type="transmembrane region" description="Helical" evidence="1">
    <location>
        <begin position="12"/>
        <end position="32"/>
    </location>
</feature>
<keyword evidence="1" id="KW-0472">Membrane</keyword>
<protein>
    <submittedName>
        <fullName evidence="2">Uncharacterized protein</fullName>
    </submittedName>
</protein>
<feature type="transmembrane region" description="Helical" evidence="1">
    <location>
        <begin position="38"/>
        <end position="57"/>
    </location>
</feature>
<reference evidence="2" key="2">
    <citation type="submission" date="2020-08" db="EMBL/GenBank/DDBJ databases">
        <title>Draft Genome Sequence of Cumin Blight Pathogen Alternaria burnsii.</title>
        <authorList>
            <person name="Feng Z."/>
        </authorList>
    </citation>
    <scope>NUCLEOTIDE SEQUENCE</scope>
    <source>
        <strain evidence="2">CBS107.38</strain>
    </source>
</reference>
<dbReference type="EMBL" id="JAAABM010000003">
    <property type="protein sequence ID" value="KAF7679299.1"/>
    <property type="molecule type" value="Genomic_DNA"/>
</dbReference>
<dbReference type="RefSeq" id="XP_038789372.1">
    <property type="nucleotide sequence ID" value="XM_038928094.1"/>
</dbReference>
<keyword evidence="1" id="KW-1133">Transmembrane helix</keyword>
<accession>A0A8H7EKP8</accession>
<evidence type="ECO:0000256" key="1">
    <source>
        <dbReference type="SAM" id="Phobius"/>
    </source>
</evidence>
<proteinExistence type="predicted"/>
<name>A0A8H7EKP8_9PLEO</name>
<sequence>MTSWLLQNIGALILASIVWLELKTGLVLGSFGLFDRHPHIVCASLFILGLLLSCWLVRRFQWRQRVPQHIDLFSSSPYKHRRTRTPEFPPGMQFNLVQERWRKRGMEEPFLKRRAFGASRPIEVPPVRRPLLSIPTVASGLPQSDMSPINTSFRKVGWS</sequence>
<dbReference type="Proteomes" id="UP000596902">
    <property type="component" value="Unassembled WGS sequence"/>
</dbReference>
<comment type="caution">
    <text evidence="2">The sequence shown here is derived from an EMBL/GenBank/DDBJ whole genome shotgun (WGS) entry which is preliminary data.</text>
</comment>
<evidence type="ECO:0000313" key="3">
    <source>
        <dbReference type="Proteomes" id="UP000596902"/>
    </source>
</evidence>
<dbReference type="GeneID" id="62201272"/>
<keyword evidence="1" id="KW-0812">Transmembrane</keyword>